<keyword evidence="2" id="KW-1185">Reference proteome</keyword>
<evidence type="ECO:0000313" key="2">
    <source>
        <dbReference type="Proteomes" id="UP000595140"/>
    </source>
</evidence>
<gene>
    <name evidence="1" type="ORF">CCAM_LOCUS38298</name>
</gene>
<protein>
    <submittedName>
        <fullName evidence="1">Uncharacterized protein</fullName>
    </submittedName>
</protein>
<sequence length="125" mass="14126">MTPRWWKPKRPPPPPPRCGSVFCKSCKNSTIPIKGAVVKLECKNTKKEMEERTETDENFLLLSASLMPLKTVEELPSHARQIEGGAELASVAWVFHAHCRCSKRNGNGEECPQPRLPHHQIVECQ</sequence>
<dbReference type="Proteomes" id="UP000595140">
    <property type="component" value="Unassembled WGS sequence"/>
</dbReference>
<dbReference type="EMBL" id="OOIL02006049">
    <property type="protein sequence ID" value="VFQ96522.1"/>
    <property type="molecule type" value="Genomic_DNA"/>
</dbReference>
<proteinExistence type="predicted"/>
<dbReference type="AlphaFoldDB" id="A0A484N5Z9"/>
<name>A0A484N5Z9_9ASTE</name>
<evidence type="ECO:0000313" key="1">
    <source>
        <dbReference type="EMBL" id="VFQ96522.1"/>
    </source>
</evidence>
<organism evidence="1 2">
    <name type="scientific">Cuscuta campestris</name>
    <dbReference type="NCBI Taxonomy" id="132261"/>
    <lineage>
        <taxon>Eukaryota</taxon>
        <taxon>Viridiplantae</taxon>
        <taxon>Streptophyta</taxon>
        <taxon>Embryophyta</taxon>
        <taxon>Tracheophyta</taxon>
        <taxon>Spermatophyta</taxon>
        <taxon>Magnoliopsida</taxon>
        <taxon>eudicotyledons</taxon>
        <taxon>Gunneridae</taxon>
        <taxon>Pentapetalae</taxon>
        <taxon>asterids</taxon>
        <taxon>lamiids</taxon>
        <taxon>Solanales</taxon>
        <taxon>Convolvulaceae</taxon>
        <taxon>Cuscuteae</taxon>
        <taxon>Cuscuta</taxon>
        <taxon>Cuscuta subgen. Grammica</taxon>
        <taxon>Cuscuta sect. Cleistogrammica</taxon>
    </lineage>
</organism>
<reference evidence="1 2" key="1">
    <citation type="submission" date="2018-04" db="EMBL/GenBank/DDBJ databases">
        <authorList>
            <person name="Vogel A."/>
        </authorList>
    </citation>
    <scope>NUCLEOTIDE SEQUENCE [LARGE SCALE GENOMIC DNA]</scope>
</reference>
<accession>A0A484N5Z9</accession>
<dbReference type="Pfam" id="PF01190">
    <property type="entry name" value="Pollen_Ole_e_1"/>
    <property type="match status" value="1"/>
</dbReference>
<dbReference type="OrthoDB" id="665669at2759"/>